<evidence type="ECO:0000259" key="6">
    <source>
        <dbReference type="Pfam" id="PF13193"/>
    </source>
</evidence>
<dbReference type="InterPro" id="IPR042099">
    <property type="entry name" value="ANL_N_sf"/>
</dbReference>
<comment type="subcellular location">
    <subcellularLocation>
        <location evidence="1">Peroxisome</location>
    </subcellularLocation>
</comment>
<keyword evidence="3" id="KW-0436">Ligase</keyword>
<dbReference type="Proteomes" id="UP000494040">
    <property type="component" value="Unassembled WGS sequence"/>
</dbReference>
<dbReference type="Pfam" id="PF13193">
    <property type="entry name" value="AMP-binding_C"/>
    <property type="match status" value="1"/>
</dbReference>
<sequence>MNNYLKIAVRCYSSARAPVGAVPTIHEHIWASLGEHGGRTAISCPESGKSLTYGRLRQLSGNIAAWLYANTPKGRQFVTILPNSIEMAISALGAFEAGVPLSPLNPQSTATEIAGMFAKIDPRWLVTTSSKIHEVLEAMKAANRTTKDTGIIAIDEEIIFNGVRFLDETVLQSGNGERYEDQPALMMVGAGRVEVVSASNILANCHQVSGPELNPLEPGDKIAASLPMFHNYGLTQTLLRGLASGAEVVTLNSSSPSDLVSSLNKSKVRVLPTISPMMDALAGLGRDALNEVKYITVGGRPDVASNKLKSVFNGELLHNYGPIEGPILFQQRRGVAGRPGSVGEPLPNTEAKVLAPGGAQLPEMTEGEIWVKGPQIGKSLEWIRTGDLGYMDLDGWFYVTVEGNVSVDGLKVVPSELEEVLIKHSSVRETVVFQSDGKLIAAIVPTDYYNPPPLKELSNHLESHLAPHKRISDVVIMSSLPKNESGYFDRINLEQNYNARHHEFVAVQSL</sequence>
<evidence type="ECO:0000256" key="1">
    <source>
        <dbReference type="ARBA" id="ARBA00004275"/>
    </source>
</evidence>
<dbReference type="OrthoDB" id="10253869at2759"/>
<dbReference type="Gene3D" id="3.30.300.30">
    <property type="match status" value="1"/>
</dbReference>
<dbReference type="GO" id="GO:0016405">
    <property type="term" value="F:CoA-ligase activity"/>
    <property type="evidence" value="ECO:0007669"/>
    <property type="project" value="TreeGrafter"/>
</dbReference>
<keyword evidence="4" id="KW-0576">Peroxisome</keyword>
<comment type="similarity">
    <text evidence="2">Belongs to the ATP-dependent AMP-binding enzyme family.</text>
</comment>
<dbReference type="InterPro" id="IPR025110">
    <property type="entry name" value="AMP-bd_C"/>
</dbReference>
<dbReference type="KEGG" id="clec:106664646"/>
<feature type="domain" description="AMP-dependent synthetase/ligase" evidence="5">
    <location>
        <begin position="34"/>
        <end position="378"/>
    </location>
</feature>
<dbReference type="EnsemblMetazoa" id="XM_014390564.2">
    <property type="protein sequence ID" value="XP_014246050.1"/>
    <property type="gene ID" value="LOC106664646"/>
</dbReference>
<evidence type="ECO:0000313" key="7">
    <source>
        <dbReference type="EnsemblMetazoa" id="XP_014246050.1"/>
    </source>
</evidence>
<protein>
    <submittedName>
        <fullName evidence="7">Uncharacterized protein</fullName>
    </submittedName>
</protein>
<dbReference type="SUPFAM" id="SSF56801">
    <property type="entry name" value="Acetyl-CoA synthetase-like"/>
    <property type="match status" value="1"/>
</dbReference>
<dbReference type="GO" id="GO:0005777">
    <property type="term" value="C:peroxisome"/>
    <property type="evidence" value="ECO:0007669"/>
    <property type="project" value="UniProtKB-SubCell"/>
</dbReference>
<dbReference type="Pfam" id="PF00501">
    <property type="entry name" value="AMP-binding"/>
    <property type="match status" value="1"/>
</dbReference>
<dbReference type="GeneID" id="106664646"/>
<evidence type="ECO:0000259" key="5">
    <source>
        <dbReference type="Pfam" id="PF00501"/>
    </source>
</evidence>
<dbReference type="Gene3D" id="3.40.50.12780">
    <property type="entry name" value="N-terminal domain of ligase-like"/>
    <property type="match status" value="1"/>
</dbReference>
<name>A0A8I6RGY3_CIMLE</name>
<evidence type="ECO:0000256" key="3">
    <source>
        <dbReference type="ARBA" id="ARBA00022598"/>
    </source>
</evidence>
<dbReference type="InterPro" id="IPR000873">
    <property type="entry name" value="AMP-dep_synth/lig_dom"/>
</dbReference>
<evidence type="ECO:0000256" key="4">
    <source>
        <dbReference type="ARBA" id="ARBA00023140"/>
    </source>
</evidence>
<dbReference type="PANTHER" id="PTHR24096:SF149">
    <property type="entry name" value="AMP-BINDING DOMAIN-CONTAINING PROTEIN-RELATED"/>
    <property type="match status" value="1"/>
</dbReference>
<organism evidence="7 8">
    <name type="scientific">Cimex lectularius</name>
    <name type="common">Bed bug</name>
    <name type="synonym">Acanthia lectularia</name>
    <dbReference type="NCBI Taxonomy" id="79782"/>
    <lineage>
        <taxon>Eukaryota</taxon>
        <taxon>Metazoa</taxon>
        <taxon>Ecdysozoa</taxon>
        <taxon>Arthropoda</taxon>
        <taxon>Hexapoda</taxon>
        <taxon>Insecta</taxon>
        <taxon>Pterygota</taxon>
        <taxon>Neoptera</taxon>
        <taxon>Paraneoptera</taxon>
        <taxon>Hemiptera</taxon>
        <taxon>Heteroptera</taxon>
        <taxon>Panheteroptera</taxon>
        <taxon>Cimicomorpha</taxon>
        <taxon>Cimicidae</taxon>
        <taxon>Cimex</taxon>
    </lineage>
</organism>
<dbReference type="RefSeq" id="XP_014246050.1">
    <property type="nucleotide sequence ID" value="XM_014390564.2"/>
</dbReference>
<proteinExistence type="inferred from homology"/>
<reference evidence="7" key="1">
    <citation type="submission" date="2022-01" db="UniProtKB">
        <authorList>
            <consortium name="EnsemblMetazoa"/>
        </authorList>
    </citation>
    <scope>IDENTIFICATION</scope>
</reference>
<evidence type="ECO:0000313" key="8">
    <source>
        <dbReference type="Proteomes" id="UP000494040"/>
    </source>
</evidence>
<dbReference type="AlphaFoldDB" id="A0A8I6RGY3"/>
<accession>A0A8I6RGY3</accession>
<evidence type="ECO:0000256" key="2">
    <source>
        <dbReference type="ARBA" id="ARBA00006432"/>
    </source>
</evidence>
<dbReference type="InterPro" id="IPR045851">
    <property type="entry name" value="AMP-bd_C_sf"/>
</dbReference>
<feature type="domain" description="AMP-binding enzyme C-terminal" evidence="6">
    <location>
        <begin position="416"/>
        <end position="486"/>
    </location>
</feature>
<dbReference type="PANTHER" id="PTHR24096">
    <property type="entry name" value="LONG-CHAIN-FATTY-ACID--COA LIGASE"/>
    <property type="match status" value="1"/>
</dbReference>
<keyword evidence="8" id="KW-1185">Reference proteome</keyword>